<dbReference type="Gene3D" id="2.80.10.50">
    <property type="match status" value="1"/>
</dbReference>
<organism evidence="2 3">
    <name type="scientific">Flavobacterium jumunjinense</name>
    <dbReference type="NCBI Taxonomy" id="998845"/>
    <lineage>
        <taxon>Bacteria</taxon>
        <taxon>Pseudomonadati</taxon>
        <taxon>Bacteroidota</taxon>
        <taxon>Flavobacteriia</taxon>
        <taxon>Flavobacteriales</taxon>
        <taxon>Flavobacteriaceae</taxon>
        <taxon>Flavobacterium</taxon>
    </lineage>
</organism>
<dbReference type="RefSeq" id="WP_236456306.1">
    <property type="nucleotide sequence ID" value="NZ_CBCSGE010000024.1"/>
</dbReference>
<keyword evidence="3" id="KW-1185">Reference proteome</keyword>
<accession>A0ABV5GSG0</accession>
<dbReference type="Proteomes" id="UP001589607">
    <property type="component" value="Unassembled WGS sequence"/>
</dbReference>
<evidence type="ECO:0000313" key="3">
    <source>
        <dbReference type="Proteomes" id="UP001589607"/>
    </source>
</evidence>
<dbReference type="PROSITE" id="PS51257">
    <property type="entry name" value="PROKAR_LIPOPROTEIN"/>
    <property type="match status" value="1"/>
</dbReference>
<proteinExistence type="predicted"/>
<name>A0ABV5GSG0_9FLAO</name>
<gene>
    <name evidence="2" type="ORF">ACFFVF_16950</name>
</gene>
<reference evidence="2 3" key="1">
    <citation type="submission" date="2024-09" db="EMBL/GenBank/DDBJ databases">
        <authorList>
            <person name="Sun Q."/>
            <person name="Mori K."/>
        </authorList>
    </citation>
    <scope>NUCLEOTIDE SEQUENCE [LARGE SCALE GENOMIC DNA]</scope>
    <source>
        <strain evidence="2 3">CECT 7955</strain>
    </source>
</reference>
<evidence type="ECO:0000313" key="2">
    <source>
        <dbReference type="EMBL" id="MFB9098204.1"/>
    </source>
</evidence>
<protein>
    <recommendedName>
        <fullName evidence="4">Ig-like domain-containing protein</fullName>
    </recommendedName>
</protein>
<feature type="chain" id="PRO_5045494347" description="Ig-like domain-containing protein" evidence="1">
    <location>
        <begin position="21"/>
        <end position="215"/>
    </location>
</feature>
<feature type="signal peptide" evidence="1">
    <location>
        <begin position="1"/>
        <end position="20"/>
    </location>
</feature>
<evidence type="ECO:0008006" key="4">
    <source>
        <dbReference type="Google" id="ProtNLM"/>
    </source>
</evidence>
<dbReference type="InterPro" id="IPR008999">
    <property type="entry name" value="Actin-crosslinking"/>
</dbReference>
<keyword evidence="1" id="KW-0732">Signal</keyword>
<dbReference type="SUPFAM" id="SSF50405">
    <property type="entry name" value="Actin-crosslinking proteins"/>
    <property type="match status" value="1"/>
</dbReference>
<dbReference type="EMBL" id="JBHMEY010000067">
    <property type="protein sequence ID" value="MFB9098204.1"/>
    <property type="molecule type" value="Genomic_DNA"/>
</dbReference>
<sequence>MKLIKKTALLLVFVSFFSCSNDEEDFSTSSIAKENASELEKSGSRYMTYGDVVTIFHFNSRKFFTGEANGDATINKQWNSSTPWVNNVWFPYAKFKIVNPNNPSSTALVKTGDEIALRCIANNYYICAESWDDDVNVNRTAIGPWEKWRVYAPSNVTVGNSIFYSSVGYLSMVSLKSTWNKYLRPDGSGSAKAGAPFDPTTSVLSNLNCFQMSKQ</sequence>
<evidence type="ECO:0000256" key="1">
    <source>
        <dbReference type="SAM" id="SignalP"/>
    </source>
</evidence>
<dbReference type="CDD" id="cd00257">
    <property type="entry name" value="beta-trefoil_FSCN-like"/>
    <property type="match status" value="1"/>
</dbReference>
<comment type="caution">
    <text evidence="2">The sequence shown here is derived from an EMBL/GenBank/DDBJ whole genome shotgun (WGS) entry which is preliminary data.</text>
</comment>